<dbReference type="Proteomes" id="UP000028828">
    <property type="component" value="Unassembled WGS sequence"/>
</dbReference>
<proteinExistence type="predicted"/>
<dbReference type="EMBL" id="AEYI02000036">
    <property type="protein sequence ID" value="KFG52276.1"/>
    <property type="molecule type" value="Genomic_DNA"/>
</dbReference>
<comment type="caution">
    <text evidence="1">The sequence shown here is derived from an EMBL/GenBank/DDBJ whole genome shotgun (WGS) entry which is preliminary data.</text>
</comment>
<evidence type="ECO:0000313" key="1">
    <source>
        <dbReference type="EMBL" id="KFG52276.1"/>
    </source>
</evidence>
<sequence>QAANEMRAAAARTAAYEAMRVASLMLPKPKVEKEVLNEDDSSFPEV</sequence>
<dbReference type="VEuPathDB" id="ToxoDB:TGP89_270010B"/>
<protein>
    <submittedName>
        <fullName evidence="1">Uncharacterized protein</fullName>
    </submittedName>
</protein>
<accession>A0A086L6K8</accession>
<organism evidence="1 2">
    <name type="scientific">Toxoplasma gondii p89</name>
    <dbReference type="NCBI Taxonomy" id="943119"/>
    <lineage>
        <taxon>Eukaryota</taxon>
        <taxon>Sar</taxon>
        <taxon>Alveolata</taxon>
        <taxon>Apicomplexa</taxon>
        <taxon>Conoidasida</taxon>
        <taxon>Coccidia</taxon>
        <taxon>Eucoccidiorida</taxon>
        <taxon>Eimeriorina</taxon>
        <taxon>Sarcocystidae</taxon>
        <taxon>Toxoplasma</taxon>
    </lineage>
</organism>
<feature type="non-terminal residue" evidence="1">
    <location>
        <position position="1"/>
    </location>
</feature>
<dbReference type="AlphaFoldDB" id="A0A086L6K8"/>
<gene>
    <name evidence="1" type="ORF">TGP89_270010B</name>
</gene>
<reference evidence="1 2" key="1">
    <citation type="submission" date="2014-03" db="EMBL/GenBank/DDBJ databases">
        <authorList>
            <person name="Sibley D."/>
            <person name="Venepally P."/>
            <person name="Karamycheva S."/>
            <person name="Hadjithomas M."/>
            <person name="Khan A."/>
            <person name="Brunk B."/>
            <person name="Roos D."/>
            <person name="Caler E."/>
            <person name="Lorenzi H."/>
        </authorList>
    </citation>
    <scope>NUCLEOTIDE SEQUENCE [LARGE SCALE GENOMIC DNA]</scope>
    <source>
        <strain evidence="2">p89</strain>
    </source>
</reference>
<feature type="non-terminal residue" evidence="1">
    <location>
        <position position="46"/>
    </location>
</feature>
<name>A0A086L6K8_TOXGO</name>
<evidence type="ECO:0000313" key="2">
    <source>
        <dbReference type="Proteomes" id="UP000028828"/>
    </source>
</evidence>